<feature type="region of interest" description="Disordered" evidence="1">
    <location>
        <begin position="273"/>
        <end position="298"/>
    </location>
</feature>
<evidence type="ECO:0000313" key="4">
    <source>
        <dbReference type="Proteomes" id="UP000230002"/>
    </source>
</evidence>
<feature type="transmembrane region" description="Helical" evidence="2">
    <location>
        <begin position="23"/>
        <end position="47"/>
    </location>
</feature>
<feature type="transmembrane region" description="Helical" evidence="2">
    <location>
        <begin position="185"/>
        <end position="206"/>
    </location>
</feature>
<gene>
    <name evidence="3" type="ORF">GSI_02205</name>
</gene>
<protein>
    <submittedName>
        <fullName evidence="3">Uncharacterized protein</fullName>
    </submittedName>
</protein>
<feature type="transmembrane region" description="Helical" evidence="2">
    <location>
        <begin position="226"/>
        <end position="249"/>
    </location>
</feature>
<evidence type="ECO:0000313" key="3">
    <source>
        <dbReference type="EMBL" id="PIL35477.1"/>
    </source>
</evidence>
<dbReference type="STRING" id="1077348.A0A2G8SNX6"/>
<comment type="caution">
    <text evidence="3">The sequence shown here is derived from an EMBL/GenBank/DDBJ whole genome shotgun (WGS) entry which is preliminary data.</text>
</comment>
<accession>A0A2G8SNX6</accession>
<feature type="transmembrane region" description="Helical" evidence="2">
    <location>
        <begin position="59"/>
        <end position="80"/>
    </location>
</feature>
<sequence>MSTNPYSPPDETASDLWLEKSNLVGAVLGGVAYGVHVAVFAECAYAISRSLGRRKTAGGHSILSLAFISLLFAMGTLNLACNTRMTQLMFIDNRAYPGGPNAWFFAFYSTGVNTAGNASYIVANAVADGVLLWRTYIIWNTIWIVLFPFIVYLASISMSIMVVFQASRPSASLWTHTTVQFTLPYFAISISLNVMLTLLLVGRLLYMAYQARKTIGRDHSEAYISIATMLVESAAPYAAAGLIFIVTYARNSNVQNLMLPVLSQIMPRDHHPAGRYGSRGFNQETDQSGAGYEYEVQD</sequence>
<proteinExistence type="predicted"/>
<dbReference type="OrthoDB" id="2796825at2759"/>
<evidence type="ECO:0000256" key="1">
    <source>
        <dbReference type="SAM" id="MobiDB-lite"/>
    </source>
</evidence>
<feature type="transmembrane region" description="Helical" evidence="2">
    <location>
        <begin position="137"/>
        <end position="164"/>
    </location>
</feature>
<keyword evidence="4" id="KW-1185">Reference proteome</keyword>
<name>A0A2G8SNX6_9APHY</name>
<keyword evidence="2" id="KW-0812">Transmembrane</keyword>
<organism evidence="3 4">
    <name type="scientific">Ganoderma sinense ZZ0214-1</name>
    <dbReference type="NCBI Taxonomy" id="1077348"/>
    <lineage>
        <taxon>Eukaryota</taxon>
        <taxon>Fungi</taxon>
        <taxon>Dikarya</taxon>
        <taxon>Basidiomycota</taxon>
        <taxon>Agaricomycotina</taxon>
        <taxon>Agaricomycetes</taxon>
        <taxon>Polyporales</taxon>
        <taxon>Polyporaceae</taxon>
        <taxon>Ganoderma</taxon>
    </lineage>
</organism>
<keyword evidence="2" id="KW-0472">Membrane</keyword>
<dbReference type="EMBL" id="AYKW01000003">
    <property type="protein sequence ID" value="PIL35477.1"/>
    <property type="molecule type" value="Genomic_DNA"/>
</dbReference>
<dbReference type="AlphaFoldDB" id="A0A2G8SNX6"/>
<dbReference type="Proteomes" id="UP000230002">
    <property type="component" value="Unassembled WGS sequence"/>
</dbReference>
<reference evidence="3 4" key="1">
    <citation type="journal article" date="2015" name="Sci. Rep.">
        <title>Chromosome-level genome map provides insights into diverse defense mechanisms in the medicinal fungus Ganoderma sinense.</title>
        <authorList>
            <person name="Zhu Y."/>
            <person name="Xu J."/>
            <person name="Sun C."/>
            <person name="Zhou S."/>
            <person name="Xu H."/>
            <person name="Nelson D.R."/>
            <person name="Qian J."/>
            <person name="Song J."/>
            <person name="Luo H."/>
            <person name="Xiang L."/>
            <person name="Li Y."/>
            <person name="Xu Z."/>
            <person name="Ji A."/>
            <person name="Wang L."/>
            <person name="Lu S."/>
            <person name="Hayward A."/>
            <person name="Sun W."/>
            <person name="Li X."/>
            <person name="Schwartz D.C."/>
            <person name="Wang Y."/>
            <person name="Chen S."/>
        </authorList>
    </citation>
    <scope>NUCLEOTIDE SEQUENCE [LARGE SCALE GENOMIC DNA]</scope>
    <source>
        <strain evidence="3 4">ZZ0214-1</strain>
    </source>
</reference>
<keyword evidence="2" id="KW-1133">Transmembrane helix</keyword>
<evidence type="ECO:0000256" key="2">
    <source>
        <dbReference type="SAM" id="Phobius"/>
    </source>
</evidence>